<reference evidence="2" key="1">
    <citation type="submission" date="2016-10" db="EMBL/GenBank/DDBJ databases">
        <authorList>
            <person name="Varghese N."/>
            <person name="Submissions S."/>
        </authorList>
    </citation>
    <scope>NUCLEOTIDE SEQUENCE [LARGE SCALE GENOMIC DNA]</scope>
    <source>
        <strain evidence="2">DSM 44260</strain>
    </source>
</reference>
<dbReference type="Proteomes" id="UP000199051">
    <property type="component" value="Unassembled WGS sequence"/>
</dbReference>
<dbReference type="RefSeq" id="WP_092775332.1">
    <property type="nucleotide sequence ID" value="NZ_FOGI01000002.1"/>
</dbReference>
<evidence type="ECO:0000313" key="2">
    <source>
        <dbReference type="Proteomes" id="UP000199051"/>
    </source>
</evidence>
<accession>A0A1H9MZT2</accession>
<dbReference type="AlphaFoldDB" id="A0A1H9MZT2"/>
<proteinExistence type="predicted"/>
<protein>
    <submittedName>
        <fullName evidence="1">Uncharacterized protein</fullName>
    </submittedName>
</protein>
<dbReference type="EMBL" id="FOGI01000002">
    <property type="protein sequence ID" value="SER28915.1"/>
    <property type="molecule type" value="Genomic_DNA"/>
</dbReference>
<name>A0A1H9MZT2_9PSEU</name>
<gene>
    <name evidence="1" type="ORF">SAMN04487818_102418</name>
</gene>
<sequence length="146" mass="16023">MPSASETVTKWPNIHHTLTTMVQIDFGTPSVDYEGKSDGGWIYLNGLKVTLGDTVVDAHITITKPSKKGAGTDTWNLCHLTLTRKENPHVFYEVSDDGEVKTTDKLIDMAGKNRKASEHYVGNQINDAKVVNAVKSDIAQLFAHLA</sequence>
<organism evidence="1 2">
    <name type="scientific">Actinokineospora terrae</name>
    <dbReference type="NCBI Taxonomy" id="155974"/>
    <lineage>
        <taxon>Bacteria</taxon>
        <taxon>Bacillati</taxon>
        <taxon>Actinomycetota</taxon>
        <taxon>Actinomycetes</taxon>
        <taxon>Pseudonocardiales</taxon>
        <taxon>Pseudonocardiaceae</taxon>
        <taxon>Actinokineospora</taxon>
    </lineage>
</organism>
<evidence type="ECO:0000313" key="1">
    <source>
        <dbReference type="EMBL" id="SER28915.1"/>
    </source>
</evidence>
<keyword evidence="2" id="KW-1185">Reference proteome</keyword>